<dbReference type="Proteomes" id="UP001589605">
    <property type="component" value="Unassembled WGS sequence"/>
</dbReference>
<evidence type="ECO:0000313" key="2">
    <source>
        <dbReference type="Proteomes" id="UP001589605"/>
    </source>
</evidence>
<comment type="caution">
    <text evidence="1">The sequence shown here is derived from an EMBL/GenBank/DDBJ whole genome shotgun (WGS) entry which is preliminary data.</text>
</comment>
<keyword evidence="2" id="KW-1185">Reference proteome</keyword>
<organism evidence="1 2">
    <name type="scientific">Formosa undariae</name>
    <dbReference type="NCBI Taxonomy" id="1325436"/>
    <lineage>
        <taxon>Bacteria</taxon>
        <taxon>Pseudomonadati</taxon>
        <taxon>Bacteroidota</taxon>
        <taxon>Flavobacteriia</taxon>
        <taxon>Flavobacteriales</taxon>
        <taxon>Flavobacteriaceae</taxon>
        <taxon>Formosa</taxon>
    </lineage>
</organism>
<reference evidence="1 2" key="1">
    <citation type="submission" date="2024-09" db="EMBL/GenBank/DDBJ databases">
        <authorList>
            <person name="Sun Q."/>
            <person name="Mori K."/>
        </authorList>
    </citation>
    <scope>NUCLEOTIDE SEQUENCE [LARGE SCALE GENOMIC DNA]</scope>
    <source>
        <strain evidence="1 2">CECT 8286</strain>
    </source>
</reference>
<name>A0ABV5F6G0_9FLAO</name>
<proteinExistence type="predicted"/>
<evidence type="ECO:0000313" key="1">
    <source>
        <dbReference type="EMBL" id="MFB9055037.1"/>
    </source>
</evidence>
<dbReference type="EMBL" id="JBHMEZ010000032">
    <property type="protein sequence ID" value="MFB9055037.1"/>
    <property type="molecule type" value="Genomic_DNA"/>
</dbReference>
<accession>A0ABV5F6G0</accession>
<gene>
    <name evidence="1" type="ORF">ACFFVB_18295</name>
</gene>
<sequence length="134" mass="16155">MGLENKVIQTVKNDKLIDFLNIKLNQNEQLMINSFAVLYGEWLIDPDSCFWPVCTRYENNEFIKYIDIECRIKKQNPDGSFRFRIDRADFIHSIKLTDYIYLSEQMMLTDYLRYNYNPRIIRNQNLLIEAINNN</sequence>
<protein>
    <submittedName>
        <fullName evidence="1">Uncharacterized protein</fullName>
    </submittedName>
</protein>
<dbReference type="RefSeq" id="WP_382384711.1">
    <property type="nucleotide sequence ID" value="NZ_JBHMEZ010000032.1"/>
</dbReference>